<evidence type="ECO:0000259" key="4">
    <source>
        <dbReference type="PROSITE" id="PS51671"/>
    </source>
</evidence>
<dbReference type="SUPFAM" id="SSF55021">
    <property type="entry name" value="ACT-like"/>
    <property type="match status" value="1"/>
</dbReference>
<evidence type="ECO:0000256" key="1">
    <source>
        <dbReference type="ARBA" id="ARBA00022679"/>
    </source>
</evidence>
<dbReference type="InterPro" id="IPR000182">
    <property type="entry name" value="GNAT_dom"/>
</dbReference>
<evidence type="ECO:0000313" key="5">
    <source>
        <dbReference type="EMBL" id="PRX96315.1"/>
    </source>
</evidence>
<dbReference type="OrthoDB" id="5516749at2"/>
<feature type="domain" description="N-acetyltransferase" evidence="3">
    <location>
        <begin position="194"/>
        <end position="344"/>
    </location>
</feature>
<dbReference type="Pfam" id="PF01842">
    <property type="entry name" value="ACT"/>
    <property type="match status" value="1"/>
</dbReference>
<dbReference type="PANTHER" id="PTHR43877:SF1">
    <property type="entry name" value="ACETYLTRANSFERASE"/>
    <property type="match status" value="1"/>
</dbReference>
<dbReference type="Gene3D" id="3.40.630.30">
    <property type="match status" value="1"/>
</dbReference>
<evidence type="ECO:0000256" key="2">
    <source>
        <dbReference type="ARBA" id="ARBA00023315"/>
    </source>
</evidence>
<dbReference type="AlphaFoldDB" id="A0A2T0PXP7"/>
<dbReference type="InterPro" id="IPR050832">
    <property type="entry name" value="Bact_Acetyltransf"/>
</dbReference>
<keyword evidence="2" id="KW-0012">Acyltransferase</keyword>
<dbReference type="RefSeq" id="WP_106251160.1">
    <property type="nucleotide sequence ID" value="NZ_PVZC01000008.1"/>
</dbReference>
<comment type="caution">
    <text evidence="5">The sequence shown here is derived from an EMBL/GenBank/DDBJ whole genome shotgun (WGS) entry which is preliminary data.</text>
</comment>
<dbReference type="CDD" id="cd04301">
    <property type="entry name" value="NAT_SF"/>
    <property type="match status" value="1"/>
</dbReference>
<dbReference type="EMBL" id="PVZC01000008">
    <property type="protein sequence ID" value="PRX96315.1"/>
    <property type="molecule type" value="Genomic_DNA"/>
</dbReference>
<dbReference type="Pfam" id="PF00583">
    <property type="entry name" value="Acetyltransf_1"/>
    <property type="match status" value="1"/>
</dbReference>
<dbReference type="GO" id="GO:0016747">
    <property type="term" value="F:acyltransferase activity, transferring groups other than amino-acyl groups"/>
    <property type="evidence" value="ECO:0007669"/>
    <property type="project" value="InterPro"/>
</dbReference>
<dbReference type="PROSITE" id="PS51671">
    <property type="entry name" value="ACT"/>
    <property type="match status" value="1"/>
</dbReference>
<organism evidence="5 6">
    <name type="scientific">Allonocardiopsis opalescens</name>
    <dbReference type="NCBI Taxonomy" id="1144618"/>
    <lineage>
        <taxon>Bacteria</taxon>
        <taxon>Bacillati</taxon>
        <taxon>Actinomycetota</taxon>
        <taxon>Actinomycetes</taxon>
        <taxon>Streptosporangiales</taxon>
        <taxon>Allonocardiopsis</taxon>
    </lineage>
</organism>
<evidence type="ECO:0000313" key="6">
    <source>
        <dbReference type="Proteomes" id="UP000237846"/>
    </source>
</evidence>
<evidence type="ECO:0000259" key="3">
    <source>
        <dbReference type="PROSITE" id="PS51186"/>
    </source>
</evidence>
<dbReference type="SUPFAM" id="SSF55729">
    <property type="entry name" value="Acyl-CoA N-acyltransferases (Nat)"/>
    <property type="match status" value="1"/>
</dbReference>
<reference evidence="5 6" key="1">
    <citation type="submission" date="2018-03" db="EMBL/GenBank/DDBJ databases">
        <title>Genomic Encyclopedia of Archaeal and Bacterial Type Strains, Phase II (KMG-II): from individual species to whole genera.</title>
        <authorList>
            <person name="Goeker M."/>
        </authorList>
    </citation>
    <scope>NUCLEOTIDE SEQUENCE [LARGE SCALE GENOMIC DNA]</scope>
    <source>
        <strain evidence="5 6">DSM 45601</strain>
    </source>
</reference>
<dbReference type="Proteomes" id="UP000237846">
    <property type="component" value="Unassembled WGS sequence"/>
</dbReference>
<dbReference type="PROSITE" id="PS51186">
    <property type="entry name" value="GNAT"/>
    <property type="match status" value="1"/>
</dbReference>
<dbReference type="InterPro" id="IPR002912">
    <property type="entry name" value="ACT_dom"/>
</dbReference>
<keyword evidence="1 5" id="KW-0808">Transferase</keyword>
<dbReference type="Gene3D" id="3.30.70.260">
    <property type="match status" value="1"/>
</dbReference>
<gene>
    <name evidence="5" type="ORF">CLV72_108322</name>
</gene>
<dbReference type="PANTHER" id="PTHR43877">
    <property type="entry name" value="AMINOALKYLPHOSPHONATE N-ACETYLTRANSFERASE-RELATED-RELATED"/>
    <property type="match status" value="1"/>
</dbReference>
<keyword evidence="6" id="KW-1185">Reference proteome</keyword>
<feature type="domain" description="ACT" evidence="4">
    <location>
        <begin position="5"/>
        <end position="76"/>
    </location>
</feature>
<proteinExistence type="predicted"/>
<accession>A0A2T0PXP7</accession>
<name>A0A2T0PXP7_9ACTN</name>
<protein>
    <submittedName>
        <fullName evidence="5">Acetyltransferase (GNAT) family protein</fullName>
    </submittedName>
</protein>
<sequence>MSLWRLRVHVEDRPGQLARLSEAVAAAEGNILGMSVQVDADGVVDEILVSTPHGQEELVDAVRAAPDDWSAVAVSAGLGELVDEPTRALLLAARVRSAPATLPDVLAELLHADEASWTQPDEVSVSAAGAAKEADRTVLVVPVGHLRAVRLRRLGLPFTFTEAARADALVRSILPPTTSSLSERQLKLNRSTNLVVRQVDVTDLAEVQELHQRCAADGRTLPGFAALERLSPRLLEVLCDRSRGTSLAVWSADESVLIGLAHLMYTSDSGIGEVAVMMEERWRRLGVATRLVQLALEIARSWGLAEVRMTVAADDRETQRAAARMGGTVTELPDLALEVRFPVTGTADTPSVTDLRQMV</sequence>
<dbReference type="InterPro" id="IPR045865">
    <property type="entry name" value="ACT-like_dom_sf"/>
</dbReference>
<dbReference type="InterPro" id="IPR016181">
    <property type="entry name" value="Acyl_CoA_acyltransferase"/>
</dbReference>